<dbReference type="AlphaFoldDB" id="U2Q0X1"/>
<dbReference type="InterPro" id="IPR010178">
    <property type="entry name" value="Lit"/>
</dbReference>
<gene>
    <name evidence="2" type="ORF">CINTURNW_0154</name>
</gene>
<dbReference type="PATRIC" id="fig|1294142.3.peg.157"/>
<accession>U2Q0X1</accession>
<dbReference type="EMBL" id="APJA01000002">
    <property type="protein sequence ID" value="ERK32415.1"/>
    <property type="molecule type" value="Genomic_DNA"/>
</dbReference>
<dbReference type="NCBIfam" id="TIGR01906">
    <property type="entry name" value="integ_TIGR01906"/>
    <property type="match status" value="1"/>
</dbReference>
<dbReference type="STRING" id="1294142.CINTURNW_0154"/>
<feature type="transmembrane region" description="Helical" evidence="1">
    <location>
        <begin position="195"/>
        <end position="218"/>
    </location>
</feature>
<dbReference type="Proteomes" id="UP000016721">
    <property type="component" value="Unassembled WGS sequence"/>
</dbReference>
<feature type="transmembrane region" description="Helical" evidence="1">
    <location>
        <begin position="143"/>
        <end position="161"/>
    </location>
</feature>
<comment type="caution">
    <text evidence="2">The sequence shown here is derived from an EMBL/GenBank/DDBJ whole genome shotgun (WGS) entry which is preliminary data.</text>
</comment>
<keyword evidence="3" id="KW-1185">Reference proteome</keyword>
<evidence type="ECO:0000256" key="1">
    <source>
        <dbReference type="SAM" id="Phobius"/>
    </source>
</evidence>
<feature type="transmembrane region" description="Helical" evidence="1">
    <location>
        <begin position="108"/>
        <end position="131"/>
    </location>
</feature>
<feature type="transmembrane region" description="Helical" evidence="1">
    <location>
        <begin position="20"/>
        <end position="44"/>
    </location>
</feature>
<evidence type="ECO:0000313" key="3">
    <source>
        <dbReference type="Proteomes" id="UP000016721"/>
    </source>
</evidence>
<protein>
    <submittedName>
        <fullName evidence="2">Membrane protein</fullName>
    </submittedName>
</protein>
<reference evidence="2 3" key="1">
    <citation type="journal article" date="2013" name="Genome Announc.">
        <title>Draft Genome Sequence of the Hydrogen- and Ethanol-Producing Bacterium Clostridium intestinale Strain URNW.</title>
        <authorList>
            <person name="Lal S."/>
            <person name="Ramachandran U."/>
            <person name="Zhang X."/>
            <person name="Sparling R."/>
            <person name="Levin D.B."/>
        </authorList>
    </citation>
    <scope>NUCLEOTIDE SEQUENCE [LARGE SCALE GENOMIC DNA]</scope>
    <source>
        <strain evidence="2 3">URNW</strain>
    </source>
</reference>
<evidence type="ECO:0000313" key="2">
    <source>
        <dbReference type="EMBL" id="ERK32415.1"/>
    </source>
</evidence>
<keyword evidence="1" id="KW-0472">Membrane</keyword>
<proteinExistence type="predicted"/>
<dbReference type="Pfam" id="PF07314">
    <property type="entry name" value="Lit"/>
    <property type="match status" value="1"/>
</dbReference>
<keyword evidence="1" id="KW-0812">Transmembrane</keyword>
<dbReference type="eggNOG" id="COG4478">
    <property type="taxonomic scope" value="Bacteria"/>
</dbReference>
<dbReference type="RefSeq" id="WP_021800253.1">
    <property type="nucleotide sequence ID" value="NZ_KI273145.1"/>
</dbReference>
<sequence>MNHQSYIYQINKPKKKNHKLLQIMFSISLSLFIISSAVKLTLLFKPLYYFDIQYLNIVENTGYSKEDIIKNYNYVINYLLNPLSKEFKLPSISYSNYGQIHFNDVKKIFTSIDILLIVTGLFNILSFILNFKNKNINFLKQTYSILIFLPIILLSVFVVDFDSSFTTFHKIFFRNDYWQFDPKLDPIINILPQEFFLHSALLIVSLIFLSILILRIVYRKLKIKLEPQ</sequence>
<organism evidence="2 3">
    <name type="scientific">Clostridium intestinale URNW</name>
    <dbReference type="NCBI Taxonomy" id="1294142"/>
    <lineage>
        <taxon>Bacteria</taxon>
        <taxon>Bacillati</taxon>
        <taxon>Bacillota</taxon>
        <taxon>Clostridia</taxon>
        <taxon>Eubacteriales</taxon>
        <taxon>Clostridiaceae</taxon>
        <taxon>Clostridium</taxon>
    </lineage>
</organism>
<keyword evidence="1" id="KW-1133">Transmembrane helix</keyword>
<name>U2Q0X1_9CLOT</name>
<dbReference type="HOGENOM" id="CLU_093826_1_0_9"/>